<proteinExistence type="predicted"/>
<comment type="caution">
    <text evidence="1">The sequence shown here is derived from an EMBL/GenBank/DDBJ whole genome shotgun (WGS) entry which is preliminary data.</text>
</comment>
<reference evidence="1 2" key="1">
    <citation type="journal article" date="2019" name="Sci. Rep.">
        <title>Orb-weaving spider Araneus ventricosus genome elucidates the spidroin gene catalogue.</title>
        <authorList>
            <person name="Kono N."/>
            <person name="Nakamura H."/>
            <person name="Ohtoshi R."/>
            <person name="Moran D.A.P."/>
            <person name="Shinohara A."/>
            <person name="Yoshida Y."/>
            <person name="Fujiwara M."/>
            <person name="Mori M."/>
            <person name="Tomita M."/>
            <person name="Arakawa K."/>
        </authorList>
    </citation>
    <scope>NUCLEOTIDE SEQUENCE [LARGE SCALE GENOMIC DNA]</scope>
</reference>
<organism evidence="1 2">
    <name type="scientific">Araneus ventricosus</name>
    <name type="common">Orbweaver spider</name>
    <name type="synonym">Epeira ventricosa</name>
    <dbReference type="NCBI Taxonomy" id="182803"/>
    <lineage>
        <taxon>Eukaryota</taxon>
        <taxon>Metazoa</taxon>
        <taxon>Ecdysozoa</taxon>
        <taxon>Arthropoda</taxon>
        <taxon>Chelicerata</taxon>
        <taxon>Arachnida</taxon>
        <taxon>Araneae</taxon>
        <taxon>Araneomorphae</taxon>
        <taxon>Entelegynae</taxon>
        <taxon>Araneoidea</taxon>
        <taxon>Araneidae</taxon>
        <taxon>Araneus</taxon>
    </lineage>
</organism>
<dbReference type="EMBL" id="BGPR01004089">
    <property type="protein sequence ID" value="GBM95780.1"/>
    <property type="molecule type" value="Genomic_DNA"/>
</dbReference>
<dbReference type="AlphaFoldDB" id="A0A4Y2K0A9"/>
<gene>
    <name evidence="1" type="ORF">AVEN_134863_1</name>
</gene>
<evidence type="ECO:0000313" key="2">
    <source>
        <dbReference type="Proteomes" id="UP000499080"/>
    </source>
</evidence>
<protein>
    <submittedName>
        <fullName evidence="1">Uncharacterized protein</fullName>
    </submittedName>
</protein>
<accession>A0A4Y2K0A9</accession>
<keyword evidence="2" id="KW-1185">Reference proteome</keyword>
<name>A0A4Y2K0A9_ARAVE</name>
<dbReference type="Proteomes" id="UP000499080">
    <property type="component" value="Unassembled WGS sequence"/>
</dbReference>
<evidence type="ECO:0000313" key="1">
    <source>
        <dbReference type="EMBL" id="GBM95780.1"/>
    </source>
</evidence>
<sequence length="123" mass="14039">MNKRVAALSESVLRCLFHYSVQDKPCGPCGVKSYHEIETRKATLRCQSECKNRGRFINTRLVVGRIKKSQNGSNIFLLSLWYSSSFIIHGKNGDCSSKMSSFLEDKNLINCRFHYTGLKERGN</sequence>